<keyword evidence="1" id="KW-0560">Oxidoreductase</keyword>
<dbReference type="PRINTS" id="PR00080">
    <property type="entry name" value="SDRFAMILY"/>
</dbReference>
<dbReference type="PANTHER" id="PTHR43313:SF36">
    <property type="entry name" value="D-BETA-HYDROXYBUTYRATE DEHYDROGENASE, MITOCHONDRIAL"/>
    <property type="match status" value="1"/>
</dbReference>
<feature type="transmembrane region" description="Helical" evidence="3">
    <location>
        <begin position="12"/>
        <end position="31"/>
    </location>
</feature>
<dbReference type="Proteomes" id="UP000014760">
    <property type="component" value="Unassembled WGS sequence"/>
</dbReference>
<dbReference type="EMBL" id="AMQN01005909">
    <property type="status" value="NOT_ANNOTATED_CDS"/>
    <property type="molecule type" value="Genomic_DNA"/>
</dbReference>
<evidence type="ECO:0000313" key="6">
    <source>
        <dbReference type="Proteomes" id="UP000014760"/>
    </source>
</evidence>
<dbReference type="InterPro" id="IPR020904">
    <property type="entry name" value="Sc_DH/Rdtase_CS"/>
</dbReference>
<dbReference type="AlphaFoldDB" id="R7V591"/>
<reference evidence="4 6" key="2">
    <citation type="journal article" date="2013" name="Nature">
        <title>Insights into bilaterian evolution from three spiralian genomes.</title>
        <authorList>
            <person name="Simakov O."/>
            <person name="Marletaz F."/>
            <person name="Cho S.J."/>
            <person name="Edsinger-Gonzales E."/>
            <person name="Havlak P."/>
            <person name="Hellsten U."/>
            <person name="Kuo D.H."/>
            <person name="Larsson T."/>
            <person name="Lv J."/>
            <person name="Arendt D."/>
            <person name="Savage R."/>
            <person name="Osoegawa K."/>
            <person name="de Jong P."/>
            <person name="Grimwood J."/>
            <person name="Chapman J.A."/>
            <person name="Shapiro H."/>
            <person name="Aerts A."/>
            <person name="Otillar R.P."/>
            <person name="Terry A.Y."/>
            <person name="Boore J.L."/>
            <person name="Grigoriev I.V."/>
            <person name="Lindberg D.R."/>
            <person name="Seaver E.C."/>
            <person name="Weisblat D.A."/>
            <person name="Putnam N.H."/>
            <person name="Rokhsar D.S."/>
        </authorList>
    </citation>
    <scope>NUCLEOTIDE SEQUENCE</scope>
    <source>
        <strain evidence="4 6">I ESC-2004</strain>
    </source>
</reference>
<keyword evidence="6" id="KW-1185">Reference proteome</keyword>
<dbReference type="Gene3D" id="3.40.50.720">
    <property type="entry name" value="NAD(P)-binding Rossmann-like Domain"/>
    <property type="match status" value="1"/>
</dbReference>
<dbReference type="EMBL" id="KB297123">
    <property type="protein sequence ID" value="ELU10955.1"/>
    <property type="molecule type" value="Genomic_DNA"/>
</dbReference>
<comment type="similarity">
    <text evidence="2">Belongs to the short-chain dehydrogenases/reductases (SDR) family.</text>
</comment>
<evidence type="ECO:0000313" key="5">
    <source>
        <dbReference type="EnsemblMetazoa" id="CapteP222515"/>
    </source>
</evidence>
<feature type="transmembrane region" description="Helical" evidence="3">
    <location>
        <begin position="69"/>
        <end position="88"/>
    </location>
</feature>
<sequence>MADEHEILDDDFLFYSLLYSSITIVFAMAVLSRFLTNEFRFGFRSLLSLAIVFLGEPTCHFMVKGASGVFIFGVGCLFVYSILPAGHLPAKDKNVVITGCDSGFGHALAVKLDSIGMKVFAGCLFQEGPGAIALRNTCSSKLQIVQLDVTDDQQISEATELVTEQLGGEGLWGLVNNAGIWHLSEVEMTPEKIWRQVLEVNLFGMIKVTKAFLPFIRQAKGRVVNMSSVSGRIAMEGMAAYSVSKHGIEAYSDALRQEMVKWKVGVSVIQPAGFLTDSLQSSVIQSKRENCWQHLDDDTKNTYGEEYLKQLYVNFESNVPRYSRDLTPVVRAIRAGLLSKRPLERYPVGLGAGSMLSFFPMLPVFLADKICSGISFSVRDQNPAAMQL</sequence>
<evidence type="ECO:0000313" key="4">
    <source>
        <dbReference type="EMBL" id="ELU10955.1"/>
    </source>
</evidence>
<feature type="transmembrane region" description="Helical" evidence="3">
    <location>
        <begin position="43"/>
        <end position="63"/>
    </location>
</feature>
<dbReference type="OMA" id="CAHWVAL"/>
<gene>
    <name evidence="4" type="ORF">CAPTEDRAFT_222515</name>
</gene>
<dbReference type="PANTHER" id="PTHR43313">
    <property type="entry name" value="SHORT-CHAIN DEHYDROGENASE/REDUCTASE FAMILY 9C"/>
    <property type="match status" value="1"/>
</dbReference>
<name>R7V591_CAPTE</name>
<dbReference type="Pfam" id="PF00106">
    <property type="entry name" value="adh_short"/>
    <property type="match status" value="1"/>
</dbReference>
<dbReference type="InterPro" id="IPR002347">
    <property type="entry name" value="SDR_fam"/>
</dbReference>
<evidence type="ECO:0000256" key="1">
    <source>
        <dbReference type="ARBA" id="ARBA00023002"/>
    </source>
</evidence>
<proteinExistence type="inferred from homology"/>
<keyword evidence="3" id="KW-0812">Transmembrane</keyword>
<dbReference type="OrthoDB" id="294295at2759"/>
<keyword evidence="3" id="KW-1133">Transmembrane helix</keyword>
<dbReference type="PRINTS" id="PR00081">
    <property type="entry name" value="GDHRDH"/>
</dbReference>
<dbReference type="STRING" id="283909.R7V591"/>
<evidence type="ECO:0000256" key="2">
    <source>
        <dbReference type="RuleBase" id="RU000363"/>
    </source>
</evidence>
<dbReference type="GO" id="GO:0008202">
    <property type="term" value="P:steroid metabolic process"/>
    <property type="evidence" value="ECO:0007669"/>
    <property type="project" value="TreeGrafter"/>
</dbReference>
<protein>
    <submittedName>
        <fullName evidence="4 5">Uncharacterized protein</fullName>
    </submittedName>
</protein>
<dbReference type="EnsemblMetazoa" id="CapteT222515">
    <property type="protein sequence ID" value="CapteP222515"/>
    <property type="gene ID" value="CapteG222515"/>
</dbReference>
<dbReference type="FunCoup" id="R7V591">
    <property type="interactions" value="31"/>
</dbReference>
<accession>R7V591</accession>
<organism evidence="4">
    <name type="scientific">Capitella teleta</name>
    <name type="common">Polychaete worm</name>
    <dbReference type="NCBI Taxonomy" id="283909"/>
    <lineage>
        <taxon>Eukaryota</taxon>
        <taxon>Metazoa</taxon>
        <taxon>Spiralia</taxon>
        <taxon>Lophotrochozoa</taxon>
        <taxon>Annelida</taxon>
        <taxon>Polychaeta</taxon>
        <taxon>Sedentaria</taxon>
        <taxon>Scolecida</taxon>
        <taxon>Capitellidae</taxon>
        <taxon>Capitella</taxon>
    </lineage>
</organism>
<dbReference type="PROSITE" id="PS00061">
    <property type="entry name" value="ADH_SHORT"/>
    <property type="match status" value="1"/>
</dbReference>
<reference evidence="6" key="1">
    <citation type="submission" date="2012-12" db="EMBL/GenBank/DDBJ databases">
        <authorList>
            <person name="Hellsten U."/>
            <person name="Grimwood J."/>
            <person name="Chapman J.A."/>
            <person name="Shapiro H."/>
            <person name="Aerts A."/>
            <person name="Otillar R.P."/>
            <person name="Terry A.Y."/>
            <person name="Boore J.L."/>
            <person name="Simakov O."/>
            <person name="Marletaz F."/>
            <person name="Cho S.-J."/>
            <person name="Edsinger-Gonzales E."/>
            <person name="Havlak P."/>
            <person name="Kuo D.-H."/>
            <person name="Larsson T."/>
            <person name="Lv J."/>
            <person name="Arendt D."/>
            <person name="Savage R."/>
            <person name="Osoegawa K."/>
            <person name="de Jong P."/>
            <person name="Lindberg D.R."/>
            <person name="Seaver E.C."/>
            <person name="Weisblat D.A."/>
            <person name="Putnam N.H."/>
            <person name="Grigoriev I.V."/>
            <person name="Rokhsar D.S."/>
        </authorList>
    </citation>
    <scope>NUCLEOTIDE SEQUENCE</scope>
    <source>
        <strain evidence="6">I ESC-2004</strain>
    </source>
</reference>
<reference evidence="5" key="3">
    <citation type="submission" date="2015-06" db="UniProtKB">
        <authorList>
            <consortium name="EnsemblMetazoa"/>
        </authorList>
    </citation>
    <scope>IDENTIFICATION</scope>
</reference>
<dbReference type="SUPFAM" id="SSF51735">
    <property type="entry name" value="NAD(P)-binding Rossmann-fold domains"/>
    <property type="match status" value="1"/>
</dbReference>
<evidence type="ECO:0000256" key="3">
    <source>
        <dbReference type="SAM" id="Phobius"/>
    </source>
</evidence>
<keyword evidence="3" id="KW-0472">Membrane</keyword>
<dbReference type="GO" id="GO:0016491">
    <property type="term" value="F:oxidoreductase activity"/>
    <property type="evidence" value="ECO:0007669"/>
    <property type="project" value="UniProtKB-KW"/>
</dbReference>
<dbReference type="InterPro" id="IPR036291">
    <property type="entry name" value="NAD(P)-bd_dom_sf"/>
</dbReference>
<dbReference type="HOGENOM" id="CLU_010194_2_0_1"/>